<feature type="compositionally biased region" description="Basic and acidic residues" evidence="7">
    <location>
        <begin position="378"/>
        <end position="434"/>
    </location>
</feature>
<evidence type="ECO:0000256" key="1">
    <source>
        <dbReference type="ARBA" id="ARBA00004123"/>
    </source>
</evidence>
<evidence type="ECO:0000256" key="3">
    <source>
        <dbReference type="ARBA" id="ARBA00023015"/>
    </source>
</evidence>
<feature type="compositionally biased region" description="Gly residues" evidence="7">
    <location>
        <begin position="569"/>
        <end position="579"/>
    </location>
</feature>
<dbReference type="PANTHER" id="PTHR13011">
    <property type="entry name" value="TFIIF-ALPHA"/>
    <property type="match status" value="1"/>
</dbReference>
<feature type="compositionally biased region" description="Basic residues" evidence="7">
    <location>
        <begin position="528"/>
        <end position="538"/>
    </location>
</feature>
<sequence>MSSAGNSPAGGPSGAAVPAFLRRKQQASNPLVKRKPAATGALRTSTNGVHAPAPPSTNGASKLKPQTQIPTSQAPAEPCERIPIVTTKRQLIEGMRHHVIRFVPNSSQRIQQVDPTAEAQFQRPLRLHRRDPRKTALGNWEQEGTITDDGQQPMDDKEREKLRILKEVRQAEREAIQAQIAPNAAKVKKDRFKHKTEQVFQKAETKQHGVDMRYQETIPWHIEDFEDKNVWQGQYEEPLSNQHVMFLPDTNPDGQKIFRMVPVEKWYKFAPKNLYQTLTIEEAERRMANAGRPSRWFMETQKAQREREAAAPRMSDRMYTRRGKRTEKAAAKGEDDEDMFGGSEGEEGADEMDFDHDEEFQDDDENALFEGDDEDAKEAEAKIKRERNEANIFDVKEQKDWDAEEAAEKERLKKQKKDERKTKKALVKGEKNYIYEDDSDKDEYASETSEDSEEERIKQEEDERKRQEEEAGKVKEEGKLGEKPTTTPPKGNTPSGRLEKKDPLRNKSLKRPGSPNLSETSGNESSSTRKKMKKKHPQKSGLSSGSTLSRATSPSGSASPRSGLNGVARPGGAGSGSEGEGSDNAPLKKQLKLKLKPSGSQAASPVGSRAGSPAAATSPTAKKEPVLPTAEELINVVPPEGLIPSMLLKIFKSAKGHPGLGKFIKTHLRTEQRKTADGKTEMWLFRKGESPRPPA</sequence>
<feature type="compositionally biased region" description="Acidic residues" evidence="7">
    <location>
        <begin position="334"/>
        <end position="377"/>
    </location>
</feature>
<feature type="compositionally biased region" description="Polar residues" evidence="7">
    <location>
        <begin position="515"/>
        <end position="526"/>
    </location>
</feature>
<dbReference type="GO" id="GO:0016251">
    <property type="term" value="F:RNA polymerase II general transcription initiation factor activity"/>
    <property type="evidence" value="ECO:0007669"/>
    <property type="project" value="TreeGrafter"/>
</dbReference>
<feature type="compositionally biased region" description="Low complexity" evidence="7">
    <location>
        <begin position="1"/>
        <end position="19"/>
    </location>
</feature>
<evidence type="ECO:0000256" key="6">
    <source>
        <dbReference type="ARBA" id="ARBA00023242"/>
    </source>
</evidence>
<evidence type="ECO:0000256" key="5">
    <source>
        <dbReference type="ARBA" id="ARBA00023163"/>
    </source>
</evidence>
<evidence type="ECO:0000313" key="8">
    <source>
        <dbReference type="EMBL" id="KAB8339084.1"/>
    </source>
</evidence>
<feature type="region of interest" description="Disordered" evidence="7">
    <location>
        <begin position="671"/>
        <end position="695"/>
    </location>
</feature>
<keyword evidence="9" id="KW-1185">Reference proteome</keyword>
<proteinExistence type="inferred from homology"/>
<feature type="region of interest" description="Disordered" evidence="7">
    <location>
        <begin position="288"/>
        <end position="626"/>
    </location>
</feature>
<dbReference type="OrthoDB" id="76676at2759"/>
<evidence type="ECO:0000256" key="4">
    <source>
        <dbReference type="ARBA" id="ARBA00023125"/>
    </source>
</evidence>
<evidence type="ECO:0000313" key="9">
    <source>
        <dbReference type="Proteomes" id="UP000327013"/>
    </source>
</evidence>
<comment type="similarity">
    <text evidence="2">Belongs to the TFIIF alpha subunit family.</text>
</comment>
<dbReference type="GO" id="GO:0006367">
    <property type="term" value="P:transcription initiation at RNA polymerase II promoter"/>
    <property type="evidence" value="ECO:0007669"/>
    <property type="project" value="InterPro"/>
</dbReference>
<feature type="compositionally biased region" description="Polar residues" evidence="7">
    <location>
        <begin position="540"/>
        <end position="562"/>
    </location>
</feature>
<dbReference type="InterPro" id="IPR011039">
    <property type="entry name" value="TFIIF_interaction"/>
</dbReference>
<protein>
    <submittedName>
        <fullName evidence="8">Uncharacterized protein</fullName>
    </submittedName>
</protein>
<feature type="compositionally biased region" description="Basic and acidic residues" evidence="7">
    <location>
        <begin position="455"/>
        <end position="482"/>
    </location>
</feature>
<feature type="region of interest" description="Disordered" evidence="7">
    <location>
        <begin position="135"/>
        <end position="155"/>
    </location>
</feature>
<organism evidence="8 9">
    <name type="scientific">Carpinus fangiana</name>
    <dbReference type="NCBI Taxonomy" id="176857"/>
    <lineage>
        <taxon>Eukaryota</taxon>
        <taxon>Viridiplantae</taxon>
        <taxon>Streptophyta</taxon>
        <taxon>Embryophyta</taxon>
        <taxon>Tracheophyta</taxon>
        <taxon>Spermatophyta</taxon>
        <taxon>Magnoliopsida</taxon>
        <taxon>eudicotyledons</taxon>
        <taxon>Gunneridae</taxon>
        <taxon>Pentapetalae</taxon>
        <taxon>rosids</taxon>
        <taxon>fabids</taxon>
        <taxon>Fagales</taxon>
        <taxon>Betulaceae</taxon>
        <taxon>Carpinus</taxon>
    </lineage>
</organism>
<reference evidence="8 9" key="1">
    <citation type="submission" date="2019-06" db="EMBL/GenBank/DDBJ databases">
        <title>A chromosomal-level reference genome of Carpinus fangiana (Coryloideae, Betulaceae).</title>
        <authorList>
            <person name="Yang X."/>
            <person name="Wang Z."/>
            <person name="Zhang L."/>
            <person name="Hao G."/>
            <person name="Liu J."/>
            <person name="Yang Y."/>
        </authorList>
    </citation>
    <scope>NUCLEOTIDE SEQUENCE [LARGE SCALE GENOMIC DNA]</scope>
    <source>
        <strain evidence="8">Cfa_2016G</strain>
        <tissue evidence="8">Leaf</tissue>
    </source>
</reference>
<feature type="compositionally biased region" description="Low complexity" evidence="7">
    <location>
        <begin position="483"/>
        <end position="496"/>
    </location>
</feature>
<comment type="subcellular location">
    <subcellularLocation>
        <location evidence="1">Nucleus</location>
    </subcellularLocation>
</comment>
<name>A0A5N6KRN5_9ROSI</name>
<accession>A0A5N6KRN5</accession>
<comment type="caution">
    <text evidence="8">The sequence shown here is derived from an EMBL/GenBank/DDBJ whole genome shotgun (WGS) entry which is preliminary data.</text>
</comment>
<dbReference type="GO" id="GO:0005674">
    <property type="term" value="C:transcription factor TFIIF complex"/>
    <property type="evidence" value="ECO:0007669"/>
    <property type="project" value="TreeGrafter"/>
</dbReference>
<keyword evidence="4" id="KW-0238">DNA-binding</keyword>
<evidence type="ECO:0000256" key="2">
    <source>
        <dbReference type="ARBA" id="ARBA00005249"/>
    </source>
</evidence>
<dbReference type="EMBL" id="VIBQ01000010">
    <property type="protein sequence ID" value="KAB8339084.1"/>
    <property type="molecule type" value="Genomic_DNA"/>
</dbReference>
<dbReference type="GO" id="GO:0001096">
    <property type="term" value="F:TFIIF-class transcription factor complex binding"/>
    <property type="evidence" value="ECO:0007669"/>
    <property type="project" value="TreeGrafter"/>
</dbReference>
<dbReference type="Proteomes" id="UP000327013">
    <property type="component" value="Unassembled WGS sequence"/>
</dbReference>
<keyword evidence="6" id="KW-0539">Nucleus</keyword>
<dbReference type="GO" id="GO:0032968">
    <property type="term" value="P:positive regulation of transcription elongation by RNA polymerase II"/>
    <property type="evidence" value="ECO:0007669"/>
    <property type="project" value="InterPro"/>
</dbReference>
<feature type="region of interest" description="Disordered" evidence="7">
    <location>
        <begin position="1"/>
        <end position="76"/>
    </location>
</feature>
<feature type="compositionally biased region" description="Polar residues" evidence="7">
    <location>
        <begin position="56"/>
        <end position="74"/>
    </location>
</feature>
<dbReference type="InterPro" id="IPR008851">
    <property type="entry name" value="TFIIF-alpha"/>
</dbReference>
<dbReference type="SUPFAM" id="SSF50916">
    <property type="entry name" value="Rap30/74 interaction domains"/>
    <property type="match status" value="1"/>
</dbReference>
<evidence type="ECO:0000256" key="7">
    <source>
        <dbReference type="SAM" id="MobiDB-lite"/>
    </source>
</evidence>
<keyword evidence="3" id="KW-0805">Transcription regulation</keyword>
<dbReference type="AlphaFoldDB" id="A0A5N6KRN5"/>
<feature type="compositionally biased region" description="Basic and acidic residues" evidence="7">
    <location>
        <begin position="302"/>
        <end position="319"/>
    </location>
</feature>
<gene>
    <name evidence="8" type="ORF">FH972_022020</name>
</gene>
<keyword evidence="5" id="KW-0804">Transcription</keyword>
<dbReference type="GO" id="GO:0003677">
    <property type="term" value="F:DNA binding"/>
    <property type="evidence" value="ECO:0007669"/>
    <property type="project" value="UniProtKB-KW"/>
</dbReference>
<dbReference type="PANTHER" id="PTHR13011:SF0">
    <property type="entry name" value="GENERAL TRANSCRIPTION FACTOR IIF SUBUNIT 1"/>
    <property type="match status" value="1"/>
</dbReference>